<dbReference type="RefSeq" id="WP_350342393.1">
    <property type="nucleotide sequence ID" value="NZ_CP158367.1"/>
</dbReference>
<sequence>MDKKRHTFIFFVGFMATRKDNDYTTINQDIKLVAKDILAAEKTIAKNSAKSNRKVGFIS</sequence>
<evidence type="ECO:0000313" key="1">
    <source>
        <dbReference type="EMBL" id="XBX73631.1"/>
    </source>
</evidence>
<dbReference type="AlphaFoldDB" id="A0AAU7VIF7"/>
<reference evidence="1" key="2">
    <citation type="submission" date="2024-06" db="EMBL/GenBank/DDBJ databases">
        <authorList>
            <person name="Petrova K.O."/>
            <person name="Toshchakov S.V."/>
            <person name="Boltjanskaja Y.V."/>
            <person name="Kevbrin V."/>
        </authorList>
    </citation>
    <scope>NUCLEOTIDE SEQUENCE</scope>
    <source>
        <strain evidence="1">Z-910T</strain>
    </source>
</reference>
<proteinExistence type="predicted"/>
<organism evidence="1">
    <name type="scientific">Proteinivorax tanatarense</name>
    <dbReference type="NCBI Taxonomy" id="1260629"/>
    <lineage>
        <taxon>Bacteria</taxon>
        <taxon>Bacillati</taxon>
        <taxon>Bacillota</taxon>
        <taxon>Clostridia</taxon>
        <taxon>Eubacteriales</taxon>
        <taxon>Proteinivoracaceae</taxon>
        <taxon>Proteinivorax</taxon>
    </lineage>
</organism>
<accession>A0AAU7VIF7</accession>
<dbReference type="EMBL" id="CP158367">
    <property type="protein sequence ID" value="XBX73631.1"/>
    <property type="molecule type" value="Genomic_DNA"/>
</dbReference>
<protein>
    <submittedName>
        <fullName evidence="1">Uncharacterized protein</fullName>
    </submittedName>
</protein>
<gene>
    <name evidence="1" type="ORF">PRVXT_001624</name>
</gene>
<reference evidence="1" key="1">
    <citation type="journal article" date="2013" name="Extremophiles">
        <title>Proteinivorax tanatarense gen. nov., sp. nov., an anaerobic, haloalkaliphilic, proteolytic bacterium isolated from a decaying algal bloom, and proposal of Proteinivoraceae fam. nov.</title>
        <authorList>
            <person name="Kevbrin V."/>
            <person name="Boltyanskaya Y."/>
            <person name="Zhilina T."/>
            <person name="Kolganova T."/>
            <person name="Lavrentjeva E."/>
            <person name="Kuznetsov B."/>
        </authorList>
    </citation>
    <scope>NUCLEOTIDE SEQUENCE</scope>
    <source>
        <strain evidence="1">Z-910T</strain>
    </source>
</reference>
<name>A0AAU7VIF7_9FIRM</name>